<name>A0AAW1V3C8_9CUCU</name>
<reference evidence="1 2" key="1">
    <citation type="submission" date="2023-03" db="EMBL/GenBank/DDBJ databases">
        <title>Genome insight into feeding habits of ladybird beetles.</title>
        <authorList>
            <person name="Li H.-S."/>
            <person name="Huang Y.-H."/>
            <person name="Pang H."/>
        </authorList>
    </citation>
    <scope>NUCLEOTIDE SEQUENCE [LARGE SCALE GENOMIC DNA]</scope>
    <source>
        <strain evidence="1">SYSU_2023b</strain>
        <tissue evidence="1">Whole body</tissue>
    </source>
</reference>
<sequence length="123" mass="14254">MHLSTQKHTDVSSDICAIQSPRIPGMLTAELIVRQLPALHHTMSRAPIACQPPIDMYISGLMAIYCDFLHYRGDLIPVKLREGLQYVDETYKSPRDLLRLNFYLIDYIDIGRKHFNGFNTRYQ</sequence>
<evidence type="ECO:0000313" key="1">
    <source>
        <dbReference type="EMBL" id="KAK9887298.1"/>
    </source>
</evidence>
<proteinExistence type="predicted"/>
<protein>
    <submittedName>
        <fullName evidence="1">Uncharacterized protein</fullName>
    </submittedName>
</protein>
<evidence type="ECO:0000313" key="2">
    <source>
        <dbReference type="Proteomes" id="UP001431783"/>
    </source>
</evidence>
<dbReference type="Proteomes" id="UP001431783">
    <property type="component" value="Unassembled WGS sequence"/>
</dbReference>
<dbReference type="EMBL" id="JARQZJ010000107">
    <property type="protein sequence ID" value="KAK9887298.1"/>
    <property type="molecule type" value="Genomic_DNA"/>
</dbReference>
<feature type="non-terminal residue" evidence="1">
    <location>
        <position position="123"/>
    </location>
</feature>
<dbReference type="AlphaFoldDB" id="A0AAW1V3C8"/>
<comment type="caution">
    <text evidence="1">The sequence shown here is derived from an EMBL/GenBank/DDBJ whole genome shotgun (WGS) entry which is preliminary data.</text>
</comment>
<organism evidence="1 2">
    <name type="scientific">Henosepilachna vigintioctopunctata</name>
    <dbReference type="NCBI Taxonomy" id="420089"/>
    <lineage>
        <taxon>Eukaryota</taxon>
        <taxon>Metazoa</taxon>
        <taxon>Ecdysozoa</taxon>
        <taxon>Arthropoda</taxon>
        <taxon>Hexapoda</taxon>
        <taxon>Insecta</taxon>
        <taxon>Pterygota</taxon>
        <taxon>Neoptera</taxon>
        <taxon>Endopterygota</taxon>
        <taxon>Coleoptera</taxon>
        <taxon>Polyphaga</taxon>
        <taxon>Cucujiformia</taxon>
        <taxon>Coccinelloidea</taxon>
        <taxon>Coccinellidae</taxon>
        <taxon>Epilachninae</taxon>
        <taxon>Epilachnini</taxon>
        <taxon>Henosepilachna</taxon>
    </lineage>
</organism>
<gene>
    <name evidence="1" type="ORF">WA026_021606</name>
</gene>
<keyword evidence="2" id="KW-1185">Reference proteome</keyword>
<accession>A0AAW1V3C8</accession>